<reference evidence="1 2" key="1">
    <citation type="journal article" date="2020" name="Genome Biol. Evol.">
        <title>Comparative genomics of strictly vertically transmitted, feminizing microsporidia endosymbionts of amphipod crustaceans.</title>
        <authorList>
            <person name="Cormier A."/>
            <person name="Chebbi M.A."/>
            <person name="Giraud I."/>
            <person name="Wattier R."/>
            <person name="Teixeira M."/>
            <person name="Gilbert C."/>
            <person name="Rigaud T."/>
            <person name="Cordaux R."/>
        </authorList>
    </citation>
    <scope>NUCLEOTIDE SEQUENCE [LARGE SCALE GENOMIC DNA]</scope>
    <source>
        <strain evidence="1 2">Ou3-Ou53</strain>
    </source>
</reference>
<dbReference type="Proteomes" id="UP000740883">
    <property type="component" value="Unassembled WGS sequence"/>
</dbReference>
<organism evidence="1 2">
    <name type="scientific">Nosema granulosis</name>
    <dbReference type="NCBI Taxonomy" id="83296"/>
    <lineage>
        <taxon>Eukaryota</taxon>
        <taxon>Fungi</taxon>
        <taxon>Fungi incertae sedis</taxon>
        <taxon>Microsporidia</taxon>
        <taxon>Nosematidae</taxon>
        <taxon>Nosema</taxon>
    </lineage>
</organism>
<keyword evidence="2" id="KW-1185">Reference proteome</keyword>
<evidence type="ECO:0000313" key="2">
    <source>
        <dbReference type="Proteomes" id="UP000740883"/>
    </source>
</evidence>
<gene>
    <name evidence="1" type="ORF">NGRA_2260</name>
</gene>
<accession>A0A9P6KYD8</accession>
<name>A0A9P6KYD8_9MICR</name>
<comment type="caution">
    <text evidence="1">The sequence shown here is derived from an EMBL/GenBank/DDBJ whole genome shotgun (WGS) entry which is preliminary data.</text>
</comment>
<dbReference type="AlphaFoldDB" id="A0A9P6KYD8"/>
<proteinExistence type="predicted"/>
<dbReference type="EMBL" id="SBJO01000221">
    <property type="protein sequence ID" value="KAF9762038.1"/>
    <property type="molecule type" value="Genomic_DNA"/>
</dbReference>
<protein>
    <submittedName>
        <fullName evidence="1">Uncharacterized protein</fullName>
    </submittedName>
</protein>
<sequence>MTPSKKINSLKVDHKVLGMLDEVVGDFVKTHPPRNMTDIAKNLQSVQLSYQSLTTKEKKESTWLENIGKKIDELERKKTLLVMYKEDSSSLKGNDLKDARRLIGSQKLV</sequence>
<evidence type="ECO:0000313" key="1">
    <source>
        <dbReference type="EMBL" id="KAF9762038.1"/>
    </source>
</evidence>